<dbReference type="GO" id="GO:0005737">
    <property type="term" value="C:cytoplasm"/>
    <property type="evidence" value="ECO:0007669"/>
    <property type="project" value="UniProtKB-SubCell"/>
</dbReference>
<comment type="caution">
    <text evidence="12">The sequence shown here is derived from an EMBL/GenBank/DDBJ whole genome shotgun (WGS) entry which is preliminary data.</text>
</comment>
<dbReference type="CDD" id="cd02440">
    <property type="entry name" value="AdoMet_MTases"/>
    <property type="match status" value="1"/>
</dbReference>
<name>A0A2N5ZEG7_MUIH1</name>
<dbReference type="GO" id="GO:0004719">
    <property type="term" value="F:protein-L-isoaspartate (D-aspartate) O-methyltransferase activity"/>
    <property type="evidence" value="ECO:0007669"/>
    <property type="project" value="UniProtKB-EC"/>
</dbReference>
<dbReference type="EMBL" id="PKTG01000097">
    <property type="protein sequence ID" value="PLX17024.1"/>
    <property type="molecule type" value="Genomic_DNA"/>
</dbReference>
<dbReference type="InterPro" id="IPR000682">
    <property type="entry name" value="PCMT"/>
</dbReference>
<dbReference type="Pfam" id="PF01135">
    <property type="entry name" value="PCMT"/>
    <property type="match status" value="1"/>
</dbReference>
<dbReference type="InterPro" id="IPR029063">
    <property type="entry name" value="SAM-dependent_MTases_sf"/>
</dbReference>
<evidence type="ECO:0000256" key="6">
    <source>
        <dbReference type="ARBA" id="ARBA00022603"/>
    </source>
</evidence>
<organism evidence="12 13">
    <name type="scientific">Muiribacterium halophilum</name>
    <dbReference type="NCBI Taxonomy" id="2053465"/>
    <lineage>
        <taxon>Bacteria</taxon>
        <taxon>Candidatus Muiribacteriota</taxon>
        <taxon>Candidatus Muiribacteriia</taxon>
        <taxon>Candidatus Muiribacteriales</taxon>
        <taxon>Candidatus Muiribacteriaceae</taxon>
        <taxon>Candidatus Muiribacterium</taxon>
    </lineage>
</organism>
<evidence type="ECO:0000256" key="8">
    <source>
        <dbReference type="ARBA" id="ARBA00022691"/>
    </source>
</evidence>
<evidence type="ECO:0000256" key="11">
    <source>
        <dbReference type="ARBA" id="ARBA00031350"/>
    </source>
</evidence>
<dbReference type="GO" id="GO:0032259">
    <property type="term" value="P:methylation"/>
    <property type="evidence" value="ECO:0007669"/>
    <property type="project" value="UniProtKB-KW"/>
</dbReference>
<sequence length="231" mass="26980">MVLFNQSPTLDTLMDTIKRNSVYLIRDKEHQKYFHRIIEAIRETDRRFFLDKPGFEYLDTALPIEHGQTISQPSTVVYMLLKHPIESGMTVLEIGSGSGWNAALLSYLVDPGQVYSFEVIPDLTHKAKNNVENLMKHSQQRHRYENIEFITGNIFSEDFDDMPFFDRIIITAGIEEDKLEILKEFAFNRLTENGKLICPQREGPMYFIKKKDNELIITKSKDLFRFVPLIL</sequence>
<evidence type="ECO:0000313" key="12">
    <source>
        <dbReference type="EMBL" id="PLX17024.1"/>
    </source>
</evidence>
<keyword evidence="8" id="KW-0949">S-adenosyl-L-methionine</keyword>
<evidence type="ECO:0000313" key="13">
    <source>
        <dbReference type="Proteomes" id="UP000234857"/>
    </source>
</evidence>
<dbReference type="Gene3D" id="3.40.50.150">
    <property type="entry name" value="Vaccinia Virus protein VP39"/>
    <property type="match status" value="1"/>
</dbReference>
<evidence type="ECO:0000256" key="10">
    <source>
        <dbReference type="ARBA" id="ARBA00031323"/>
    </source>
</evidence>
<comment type="similarity">
    <text evidence="2">Belongs to the methyltransferase superfamily. L-isoaspartyl/D-aspartyl protein methyltransferase family.</text>
</comment>
<dbReference type="SUPFAM" id="SSF53335">
    <property type="entry name" value="S-adenosyl-L-methionine-dependent methyltransferases"/>
    <property type="match status" value="1"/>
</dbReference>
<dbReference type="EC" id="2.1.1.77" evidence="3"/>
<comment type="subcellular location">
    <subcellularLocation>
        <location evidence="1">Cytoplasm</location>
    </subcellularLocation>
</comment>
<reference evidence="12 13" key="1">
    <citation type="submission" date="2017-11" db="EMBL/GenBank/DDBJ databases">
        <title>Genome-resolved metagenomics identifies genetic mobility, metabolic interactions, and unexpected diversity in perchlorate-reducing communities.</title>
        <authorList>
            <person name="Barnum T.P."/>
            <person name="Figueroa I.A."/>
            <person name="Carlstrom C.I."/>
            <person name="Lucas L.N."/>
            <person name="Engelbrektson A.L."/>
            <person name="Coates J.D."/>
        </authorList>
    </citation>
    <scope>NUCLEOTIDE SEQUENCE [LARGE SCALE GENOMIC DNA]</scope>
    <source>
        <strain evidence="12">BM706</strain>
    </source>
</reference>
<keyword evidence="6" id="KW-0489">Methyltransferase</keyword>
<dbReference type="Proteomes" id="UP000234857">
    <property type="component" value="Unassembled WGS sequence"/>
</dbReference>
<evidence type="ECO:0000256" key="2">
    <source>
        <dbReference type="ARBA" id="ARBA00005369"/>
    </source>
</evidence>
<evidence type="ECO:0000256" key="1">
    <source>
        <dbReference type="ARBA" id="ARBA00004496"/>
    </source>
</evidence>
<evidence type="ECO:0000256" key="5">
    <source>
        <dbReference type="ARBA" id="ARBA00022490"/>
    </source>
</evidence>
<evidence type="ECO:0000256" key="3">
    <source>
        <dbReference type="ARBA" id="ARBA00011890"/>
    </source>
</evidence>
<evidence type="ECO:0000256" key="9">
    <source>
        <dbReference type="ARBA" id="ARBA00030757"/>
    </source>
</evidence>
<evidence type="ECO:0000256" key="7">
    <source>
        <dbReference type="ARBA" id="ARBA00022679"/>
    </source>
</evidence>
<protein>
    <recommendedName>
        <fullName evidence="4">Protein-L-isoaspartate O-methyltransferase</fullName>
        <ecNumber evidence="3">2.1.1.77</ecNumber>
    </recommendedName>
    <alternativeName>
        <fullName evidence="11">L-isoaspartyl protein carboxyl methyltransferase</fullName>
    </alternativeName>
    <alternativeName>
        <fullName evidence="9">Protein L-isoaspartyl methyltransferase</fullName>
    </alternativeName>
    <alternativeName>
        <fullName evidence="10">Protein-beta-aspartate methyltransferase</fullName>
    </alternativeName>
</protein>
<dbReference type="PANTHER" id="PTHR11579:SF0">
    <property type="entry name" value="PROTEIN-L-ISOASPARTATE(D-ASPARTATE) O-METHYLTRANSFERASE"/>
    <property type="match status" value="1"/>
</dbReference>
<accession>A0A2N5ZEG7</accession>
<gene>
    <name evidence="12" type="ORF">C0601_08585</name>
</gene>
<proteinExistence type="inferred from homology"/>
<dbReference type="AlphaFoldDB" id="A0A2N5ZEG7"/>
<evidence type="ECO:0000256" key="4">
    <source>
        <dbReference type="ARBA" id="ARBA00013346"/>
    </source>
</evidence>
<keyword evidence="5" id="KW-0963">Cytoplasm</keyword>
<keyword evidence="7" id="KW-0808">Transferase</keyword>
<dbReference type="PANTHER" id="PTHR11579">
    <property type="entry name" value="PROTEIN-L-ISOASPARTATE O-METHYLTRANSFERASE"/>
    <property type="match status" value="1"/>
</dbReference>